<name>A0ABT9Z4X8_9BACI</name>
<accession>A0ABT9Z4X8</accession>
<proteinExistence type="predicted"/>
<gene>
    <name evidence="1" type="ORF">J2S02_002655</name>
</gene>
<comment type="caution">
    <text evidence="1">The sequence shown here is derived from an EMBL/GenBank/DDBJ whole genome shotgun (WGS) entry which is preliminary data.</text>
</comment>
<protein>
    <submittedName>
        <fullName evidence="1">Uncharacterized protein</fullName>
    </submittedName>
</protein>
<sequence>MDPSFLYRINFYNTDVWISKFSKEECKIAIEKLRVQKYVNDVLCIRLGVTVTSLRAPYKDWIALLNMNSISNNLFNGVLLFIKE</sequence>
<dbReference type="Proteomes" id="UP001232245">
    <property type="component" value="Unassembled WGS sequence"/>
</dbReference>
<keyword evidence="2" id="KW-1185">Reference proteome</keyword>
<evidence type="ECO:0000313" key="2">
    <source>
        <dbReference type="Proteomes" id="UP001232245"/>
    </source>
</evidence>
<dbReference type="EMBL" id="JAUSTZ010000004">
    <property type="protein sequence ID" value="MDQ0226310.1"/>
    <property type="molecule type" value="Genomic_DNA"/>
</dbReference>
<reference evidence="1 2" key="1">
    <citation type="submission" date="2023-07" db="EMBL/GenBank/DDBJ databases">
        <title>Genomic Encyclopedia of Type Strains, Phase IV (KMG-IV): sequencing the most valuable type-strain genomes for metagenomic binning, comparative biology and taxonomic classification.</title>
        <authorList>
            <person name="Goeker M."/>
        </authorList>
    </citation>
    <scope>NUCLEOTIDE SEQUENCE [LARGE SCALE GENOMIC DNA]</scope>
    <source>
        <strain evidence="1 2">DSM 17723</strain>
    </source>
</reference>
<evidence type="ECO:0000313" key="1">
    <source>
        <dbReference type="EMBL" id="MDQ0226310.1"/>
    </source>
</evidence>
<organism evidence="1 2">
    <name type="scientific">Metabacillus niabensis</name>
    <dbReference type="NCBI Taxonomy" id="324854"/>
    <lineage>
        <taxon>Bacteria</taxon>
        <taxon>Bacillati</taxon>
        <taxon>Bacillota</taxon>
        <taxon>Bacilli</taxon>
        <taxon>Bacillales</taxon>
        <taxon>Bacillaceae</taxon>
        <taxon>Metabacillus</taxon>
    </lineage>
</organism>